<dbReference type="GO" id="GO:0004540">
    <property type="term" value="F:RNA nuclease activity"/>
    <property type="evidence" value="ECO:0007669"/>
    <property type="project" value="InterPro"/>
</dbReference>
<reference evidence="6 8" key="1">
    <citation type="journal article" date="2016" name="Int. J. Syst. Evol. Microbiol.">
        <title>Methanosarcina flavescens sp. nov., a methanogenic archaeon isolated from a full-scale anaerobic digester.</title>
        <authorList>
            <person name="Kern T."/>
            <person name="Fischer M.A."/>
            <person name="Deppenmeier U."/>
            <person name="Schmitz R.A."/>
            <person name="Rother M."/>
        </authorList>
    </citation>
    <scope>NUCLEOTIDE SEQUENCE [LARGE SCALE GENOMIC DNA]</scope>
    <source>
        <strain evidence="6 8">E03.2</strain>
    </source>
</reference>
<gene>
    <name evidence="6" type="ORF">AOB57_001075</name>
    <name evidence="7" type="ORF">GX302_07885</name>
</gene>
<evidence type="ECO:0000256" key="3">
    <source>
        <dbReference type="ARBA" id="ARBA00022722"/>
    </source>
</evidence>
<dbReference type="Proteomes" id="UP000585579">
    <property type="component" value="Unassembled WGS sequence"/>
</dbReference>
<keyword evidence="4" id="KW-0547">Nucleotide-binding</keyword>
<dbReference type="OrthoDB" id="318716at2157"/>
<keyword evidence="2" id="KW-1277">Toxin-antitoxin system</keyword>
<dbReference type="EMBL" id="JAAYQL010000043">
    <property type="protein sequence ID" value="NLK32740.1"/>
    <property type="molecule type" value="Genomic_DNA"/>
</dbReference>
<evidence type="ECO:0000313" key="8">
    <source>
        <dbReference type="Proteomes" id="UP000053087"/>
    </source>
</evidence>
<proteinExistence type="predicted"/>
<dbReference type="PANTHER" id="PTHR34139">
    <property type="entry name" value="UPF0331 PROTEIN MJ0127"/>
    <property type="match status" value="1"/>
</dbReference>
<evidence type="ECO:0000313" key="9">
    <source>
        <dbReference type="Proteomes" id="UP000585579"/>
    </source>
</evidence>
<accession>A0A660HNY1</accession>
<dbReference type="GO" id="GO:0016787">
    <property type="term" value="F:hydrolase activity"/>
    <property type="evidence" value="ECO:0007669"/>
    <property type="project" value="UniProtKB-KW"/>
</dbReference>
<reference evidence="6" key="2">
    <citation type="submission" date="2018-10" db="EMBL/GenBank/DDBJ databases">
        <authorList>
            <person name="Fischer M.A."/>
            <person name="Kern T."/>
            <person name="Deppenmeier U."/>
            <person name="Schmitz R.A."/>
            <person name="Rother M."/>
        </authorList>
    </citation>
    <scope>NUCLEOTIDE SEQUENCE</scope>
    <source>
        <strain evidence="6">E03.2</strain>
    </source>
</reference>
<name>A0A660HNY1_9EURY</name>
<dbReference type="Proteomes" id="UP000053087">
    <property type="component" value="Chromosome"/>
</dbReference>
<evidence type="ECO:0000256" key="2">
    <source>
        <dbReference type="ARBA" id="ARBA00022649"/>
    </source>
</evidence>
<evidence type="ECO:0000313" key="6">
    <source>
        <dbReference type="EMBL" id="AYK13987.1"/>
    </source>
</evidence>
<dbReference type="PANTHER" id="PTHR34139:SF1">
    <property type="entry name" value="RNASE MJ1380-RELATED"/>
    <property type="match status" value="1"/>
</dbReference>
<evidence type="ECO:0000256" key="1">
    <source>
        <dbReference type="ARBA" id="ARBA00022553"/>
    </source>
</evidence>
<dbReference type="GeneID" id="53686675"/>
<evidence type="ECO:0000313" key="7">
    <source>
        <dbReference type="EMBL" id="NLK32740.1"/>
    </source>
</evidence>
<dbReference type="InterPro" id="IPR051813">
    <property type="entry name" value="HepT_RNase_toxin"/>
</dbReference>
<dbReference type="Pfam" id="PF01934">
    <property type="entry name" value="HepT-like"/>
    <property type="match status" value="1"/>
</dbReference>
<keyword evidence="1" id="KW-0597">Phosphoprotein</keyword>
<dbReference type="EMBL" id="CP032683">
    <property type="protein sequence ID" value="AYK13987.1"/>
    <property type="molecule type" value="Genomic_DNA"/>
</dbReference>
<dbReference type="KEGG" id="mfz:AOB57_001075"/>
<dbReference type="GO" id="GO:0000166">
    <property type="term" value="F:nucleotide binding"/>
    <property type="evidence" value="ECO:0007669"/>
    <property type="project" value="UniProtKB-KW"/>
</dbReference>
<evidence type="ECO:0000256" key="5">
    <source>
        <dbReference type="ARBA" id="ARBA00022801"/>
    </source>
</evidence>
<keyword evidence="3" id="KW-0540">Nuclease</keyword>
<evidence type="ECO:0000256" key="4">
    <source>
        <dbReference type="ARBA" id="ARBA00022741"/>
    </source>
</evidence>
<keyword evidence="5" id="KW-0378">Hydrolase</keyword>
<sequence length="115" mass="13302">MRAEERDREDSLIDILDSIEKIESFIEGFEFEDFSADDKTIYAVILALEIIGEAMKDLPDSLKLKHPEVPWREISGLRDKMVYGDFGLDLEAIWNIAVEYVSSLKPLIVRILNER</sequence>
<reference evidence="7 9" key="3">
    <citation type="journal article" date="2020" name="Biotechnol. Biofuels">
        <title>New insights from the biogas microbiome by comprehensive genome-resolved metagenomics of nearly 1600 species originating from multiple anaerobic digesters.</title>
        <authorList>
            <person name="Campanaro S."/>
            <person name="Treu L."/>
            <person name="Rodriguez-R L.M."/>
            <person name="Kovalovszki A."/>
            <person name="Ziels R.M."/>
            <person name="Maus I."/>
            <person name="Zhu X."/>
            <person name="Kougias P.G."/>
            <person name="Basile A."/>
            <person name="Luo G."/>
            <person name="Schluter A."/>
            <person name="Konstantinidis K.T."/>
            <person name="Angelidaki I."/>
        </authorList>
    </citation>
    <scope>NUCLEOTIDE SEQUENCE [LARGE SCALE GENOMIC DNA]</scope>
    <source>
        <strain evidence="7">AS22ysBPME_46</strain>
    </source>
</reference>
<organism evidence="6 8">
    <name type="scientific">Methanosarcina flavescens</name>
    <dbReference type="NCBI Taxonomy" id="1715806"/>
    <lineage>
        <taxon>Archaea</taxon>
        <taxon>Methanobacteriati</taxon>
        <taxon>Methanobacteriota</taxon>
        <taxon>Stenosarchaea group</taxon>
        <taxon>Methanomicrobia</taxon>
        <taxon>Methanosarcinales</taxon>
        <taxon>Methanosarcinaceae</taxon>
        <taxon>Methanosarcina</taxon>
    </lineage>
</organism>
<dbReference type="AlphaFoldDB" id="A0A660HNY1"/>
<keyword evidence="8" id="KW-1185">Reference proteome</keyword>
<dbReference type="InterPro" id="IPR008201">
    <property type="entry name" value="HepT-like"/>
</dbReference>
<protein>
    <submittedName>
        <fullName evidence="6">DUF86 domain-containing protein</fullName>
    </submittedName>
</protein>
<dbReference type="GO" id="GO:0110001">
    <property type="term" value="C:toxin-antitoxin complex"/>
    <property type="evidence" value="ECO:0007669"/>
    <property type="project" value="InterPro"/>
</dbReference>
<dbReference type="RefSeq" id="WP_054298835.1">
    <property type="nucleotide sequence ID" value="NZ_CP032683.1"/>
</dbReference>